<reference evidence="14 15" key="1">
    <citation type="journal article" date="2016" name="Nat. Commun.">
        <title>Thousands of microbial genomes shed light on interconnected biogeochemical processes in an aquifer system.</title>
        <authorList>
            <person name="Anantharaman K."/>
            <person name="Brown C.T."/>
            <person name="Hug L.A."/>
            <person name="Sharon I."/>
            <person name="Castelle C.J."/>
            <person name="Probst A.J."/>
            <person name="Thomas B.C."/>
            <person name="Singh A."/>
            <person name="Wilkins M.J."/>
            <person name="Karaoz U."/>
            <person name="Brodie E.L."/>
            <person name="Williams K.H."/>
            <person name="Hubbard S.S."/>
            <person name="Banfield J.F."/>
        </authorList>
    </citation>
    <scope>NUCLEOTIDE SEQUENCE [LARGE SCALE GENOMIC DNA]</scope>
</reference>
<dbReference type="Proteomes" id="UP000178449">
    <property type="component" value="Unassembled WGS sequence"/>
</dbReference>
<comment type="pathway">
    <text evidence="1">Cofactor biosynthesis; tetrahydrofolate biosynthesis; 2-amino-4-hydroxy-6-hydroxymethyl-7,8-dihydropteridine diphosphate from 7,8-dihydroneopterin triphosphate: step 4/4.</text>
</comment>
<dbReference type="InterPro" id="IPR035907">
    <property type="entry name" value="Hppk_sf"/>
</dbReference>
<keyword evidence="8" id="KW-0067">ATP-binding</keyword>
<comment type="caution">
    <text evidence="14">The sequence shown here is derived from an EMBL/GenBank/DDBJ whole genome shotgun (WGS) entry which is preliminary data.</text>
</comment>
<dbReference type="Gene3D" id="3.30.70.560">
    <property type="entry name" value="7,8-Dihydro-6-hydroxymethylpterin-pyrophosphokinase HPPK"/>
    <property type="match status" value="1"/>
</dbReference>
<sequence length="164" mass="18733">MPLVHICLGSNLEPRASYLDQAAARLQAEFPEQFKVSRYYLSAPYQGLKQGAYLNAALCFWTELSPQDLLDQLLQIEKDLGRRRTQLKWDERTLDLDIALFGDLVLESDKLTIPHYDLAGRDFFLVPLLELSPKLMDPRTGKSLQVLLAQIPKESLTHLSHWAP</sequence>
<evidence type="ECO:0000313" key="14">
    <source>
        <dbReference type="EMBL" id="OGG95460.1"/>
    </source>
</evidence>
<evidence type="ECO:0000256" key="12">
    <source>
        <dbReference type="ARBA" id="ARBA00033413"/>
    </source>
</evidence>
<dbReference type="AlphaFoldDB" id="A0A1F6GBH3"/>
<comment type="similarity">
    <text evidence="2">Belongs to the HPPK family.</text>
</comment>
<evidence type="ECO:0000256" key="7">
    <source>
        <dbReference type="ARBA" id="ARBA00022777"/>
    </source>
</evidence>
<dbReference type="GO" id="GO:0046654">
    <property type="term" value="P:tetrahydrofolate biosynthetic process"/>
    <property type="evidence" value="ECO:0007669"/>
    <property type="project" value="UniProtKB-UniPathway"/>
</dbReference>
<keyword evidence="6" id="KW-0547">Nucleotide-binding</keyword>
<feature type="domain" description="7,8-dihydro-6-hydroxymethylpterin-pyrophosphokinase" evidence="13">
    <location>
        <begin position="6"/>
        <end position="133"/>
    </location>
</feature>
<dbReference type="PANTHER" id="PTHR43071:SF1">
    <property type="entry name" value="2-AMINO-4-HYDROXY-6-HYDROXYMETHYLDIHYDROPTERIDINE PYROPHOSPHOKINASE"/>
    <property type="match status" value="1"/>
</dbReference>
<keyword evidence="7 14" id="KW-0418">Kinase</keyword>
<comment type="function">
    <text evidence="10">Catalyzes the transfer of pyrophosphate from adenosine triphosphate (ATP) to 6-hydroxymethyl-7,8-dihydropterin, an enzymatic step in folate biosynthesis pathway.</text>
</comment>
<evidence type="ECO:0000256" key="10">
    <source>
        <dbReference type="ARBA" id="ARBA00029409"/>
    </source>
</evidence>
<evidence type="ECO:0000256" key="11">
    <source>
        <dbReference type="ARBA" id="ARBA00029766"/>
    </source>
</evidence>
<evidence type="ECO:0000256" key="2">
    <source>
        <dbReference type="ARBA" id="ARBA00005810"/>
    </source>
</evidence>
<dbReference type="PANTHER" id="PTHR43071">
    <property type="entry name" value="2-AMINO-4-HYDROXY-6-HYDROXYMETHYLDIHYDROPTERIDINE PYROPHOSPHOKINASE"/>
    <property type="match status" value="1"/>
</dbReference>
<accession>A0A1F6GBH3</accession>
<evidence type="ECO:0000256" key="9">
    <source>
        <dbReference type="ARBA" id="ARBA00022909"/>
    </source>
</evidence>
<evidence type="ECO:0000259" key="13">
    <source>
        <dbReference type="Pfam" id="PF01288"/>
    </source>
</evidence>
<evidence type="ECO:0000256" key="6">
    <source>
        <dbReference type="ARBA" id="ARBA00022741"/>
    </source>
</evidence>
<dbReference type="InterPro" id="IPR000550">
    <property type="entry name" value="Hppk"/>
</dbReference>
<dbReference type="NCBIfam" id="TIGR01498">
    <property type="entry name" value="folK"/>
    <property type="match status" value="1"/>
</dbReference>
<dbReference type="GO" id="GO:0046656">
    <property type="term" value="P:folic acid biosynthetic process"/>
    <property type="evidence" value="ECO:0007669"/>
    <property type="project" value="UniProtKB-KW"/>
</dbReference>
<evidence type="ECO:0000256" key="3">
    <source>
        <dbReference type="ARBA" id="ARBA00013253"/>
    </source>
</evidence>
<name>A0A1F6GBH3_9PROT</name>
<organism evidence="14 15">
    <name type="scientific">Candidatus Lambdaproteobacteria bacterium RIFOXYD2_FULL_50_16</name>
    <dbReference type="NCBI Taxonomy" id="1817772"/>
    <lineage>
        <taxon>Bacteria</taxon>
        <taxon>Pseudomonadati</taxon>
        <taxon>Pseudomonadota</taxon>
        <taxon>Candidatus Lambdaproteobacteria</taxon>
    </lineage>
</organism>
<evidence type="ECO:0000256" key="4">
    <source>
        <dbReference type="ARBA" id="ARBA00016218"/>
    </source>
</evidence>
<keyword evidence="9" id="KW-0289">Folate biosynthesis</keyword>
<gene>
    <name evidence="14" type="ORF">A2527_07035</name>
</gene>
<evidence type="ECO:0000256" key="8">
    <source>
        <dbReference type="ARBA" id="ARBA00022840"/>
    </source>
</evidence>
<proteinExistence type="inferred from homology"/>
<dbReference type="GO" id="GO:0003848">
    <property type="term" value="F:2-amino-4-hydroxy-6-hydroxymethyldihydropteridine diphosphokinase activity"/>
    <property type="evidence" value="ECO:0007669"/>
    <property type="project" value="UniProtKB-EC"/>
</dbReference>
<dbReference type="GO" id="GO:0016301">
    <property type="term" value="F:kinase activity"/>
    <property type="evidence" value="ECO:0007669"/>
    <property type="project" value="UniProtKB-KW"/>
</dbReference>
<evidence type="ECO:0000256" key="1">
    <source>
        <dbReference type="ARBA" id="ARBA00005051"/>
    </source>
</evidence>
<dbReference type="SUPFAM" id="SSF55083">
    <property type="entry name" value="6-hydroxymethyl-7,8-dihydropterin pyrophosphokinase, HPPK"/>
    <property type="match status" value="1"/>
</dbReference>
<keyword evidence="5" id="KW-0808">Transferase</keyword>
<dbReference type="GO" id="GO:0005524">
    <property type="term" value="F:ATP binding"/>
    <property type="evidence" value="ECO:0007669"/>
    <property type="project" value="UniProtKB-KW"/>
</dbReference>
<dbReference type="EMBL" id="MFNE01000022">
    <property type="protein sequence ID" value="OGG95460.1"/>
    <property type="molecule type" value="Genomic_DNA"/>
</dbReference>
<dbReference type="Pfam" id="PF01288">
    <property type="entry name" value="HPPK"/>
    <property type="match status" value="1"/>
</dbReference>
<dbReference type="EC" id="2.7.6.3" evidence="3"/>
<evidence type="ECO:0000256" key="5">
    <source>
        <dbReference type="ARBA" id="ARBA00022679"/>
    </source>
</evidence>
<protein>
    <recommendedName>
        <fullName evidence="4">2-amino-4-hydroxy-6-hydroxymethyldihydropteridine pyrophosphokinase</fullName>
        <ecNumber evidence="3">2.7.6.3</ecNumber>
    </recommendedName>
    <alternativeName>
        <fullName evidence="11">6-hydroxymethyl-7,8-dihydropterin pyrophosphokinase</fullName>
    </alternativeName>
    <alternativeName>
        <fullName evidence="12">7,8-dihydro-6-hydroxymethylpterin-pyrophosphokinase</fullName>
    </alternativeName>
</protein>
<dbReference type="UniPathway" id="UPA00077">
    <property type="reaction ID" value="UER00155"/>
</dbReference>
<dbReference type="CDD" id="cd00483">
    <property type="entry name" value="HPPK"/>
    <property type="match status" value="1"/>
</dbReference>
<evidence type="ECO:0000313" key="15">
    <source>
        <dbReference type="Proteomes" id="UP000178449"/>
    </source>
</evidence>
<dbReference type="STRING" id="1817772.A2527_07035"/>